<protein>
    <submittedName>
        <fullName evidence="3">Uncharacterized protein LOC109477004</fullName>
    </submittedName>
</protein>
<name>A0A6P4YW53_BRABE</name>
<evidence type="ECO:0000313" key="2">
    <source>
        <dbReference type="Proteomes" id="UP000515135"/>
    </source>
</evidence>
<dbReference type="GeneID" id="109477004"/>
<gene>
    <name evidence="3" type="primary">LOC109477004</name>
</gene>
<dbReference type="OrthoDB" id="7659889at2759"/>
<dbReference type="AlphaFoldDB" id="A0A6P4YW53"/>
<evidence type="ECO:0000256" key="1">
    <source>
        <dbReference type="SAM" id="Coils"/>
    </source>
</evidence>
<dbReference type="KEGG" id="bbel:109477004"/>
<keyword evidence="1" id="KW-0175">Coiled coil</keyword>
<keyword evidence="2" id="KW-1185">Reference proteome</keyword>
<accession>A0A6P4YW53</accession>
<evidence type="ECO:0000313" key="3">
    <source>
        <dbReference type="RefSeq" id="XP_019633575.1"/>
    </source>
</evidence>
<organism evidence="2 3">
    <name type="scientific">Branchiostoma belcheri</name>
    <name type="common">Amphioxus</name>
    <dbReference type="NCBI Taxonomy" id="7741"/>
    <lineage>
        <taxon>Eukaryota</taxon>
        <taxon>Metazoa</taxon>
        <taxon>Chordata</taxon>
        <taxon>Cephalochordata</taxon>
        <taxon>Leptocardii</taxon>
        <taxon>Amphioxiformes</taxon>
        <taxon>Branchiostomatidae</taxon>
        <taxon>Branchiostoma</taxon>
    </lineage>
</organism>
<sequence>MTTKMADERKNCFRLWFSVQRLDLCDDSPVSPPLEVFIPKDADSHVVRTILRENFELNQPDLVIKLRNNRGSLIPINREIPPNSKHRPYALEVCRRYQHVSAEPRSVVMPSYYHTVRARLQQLGGRIDRLEHIAPELRIRRTARLEAEMDELDQKLRFLNTRLQEAERYQWQGMFKRHPLW</sequence>
<feature type="coiled-coil region" evidence="1">
    <location>
        <begin position="142"/>
        <end position="169"/>
    </location>
</feature>
<dbReference type="Proteomes" id="UP000515135">
    <property type="component" value="Unplaced"/>
</dbReference>
<proteinExistence type="predicted"/>
<dbReference type="RefSeq" id="XP_019633575.1">
    <property type="nucleotide sequence ID" value="XM_019778016.1"/>
</dbReference>
<reference evidence="3" key="1">
    <citation type="submission" date="2025-08" db="UniProtKB">
        <authorList>
            <consortium name="RefSeq"/>
        </authorList>
    </citation>
    <scope>IDENTIFICATION</scope>
    <source>
        <tissue evidence="3">Gonad</tissue>
    </source>
</reference>